<dbReference type="FunFam" id="3.40.140.70:FF:000001">
    <property type="entry name" value="Ubiquitin-like modifier-activating enzyme atg7"/>
    <property type="match status" value="1"/>
</dbReference>
<evidence type="ECO:0000256" key="8">
    <source>
        <dbReference type="ARBA" id="ARBA00023006"/>
    </source>
</evidence>
<keyword evidence="6 10" id="KW-0833">Ubl conjugation pathway</keyword>
<keyword evidence="7 10" id="KW-0653">Protein transport</keyword>
<accession>A0A653DSV8</accession>
<organism evidence="13 14">
    <name type="scientific">Callosobruchus maculatus</name>
    <name type="common">Southern cowpea weevil</name>
    <name type="synonym">Pulse bruchid</name>
    <dbReference type="NCBI Taxonomy" id="64391"/>
    <lineage>
        <taxon>Eukaryota</taxon>
        <taxon>Metazoa</taxon>
        <taxon>Ecdysozoa</taxon>
        <taxon>Arthropoda</taxon>
        <taxon>Hexapoda</taxon>
        <taxon>Insecta</taxon>
        <taxon>Pterygota</taxon>
        <taxon>Neoptera</taxon>
        <taxon>Endopterygota</taxon>
        <taxon>Coleoptera</taxon>
        <taxon>Polyphaga</taxon>
        <taxon>Cucujiformia</taxon>
        <taxon>Chrysomeloidea</taxon>
        <taxon>Chrysomelidae</taxon>
        <taxon>Bruchinae</taxon>
        <taxon>Bruchini</taxon>
        <taxon>Callosobruchus</taxon>
    </lineage>
</organism>
<evidence type="ECO:0000256" key="7">
    <source>
        <dbReference type="ARBA" id="ARBA00022927"/>
    </source>
</evidence>
<evidence type="ECO:0000256" key="2">
    <source>
        <dbReference type="ARBA" id="ARBA00011738"/>
    </source>
</evidence>
<dbReference type="GO" id="GO:0034727">
    <property type="term" value="P:piecemeal microautophagy of the nucleus"/>
    <property type="evidence" value="ECO:0007669"/>
    <property type="project" value="TreeGrafter"/>
</dbReference>
<dbReference type="OrthoDB" id="338614at2759"/>
<dbReference type="InterPro" id="IPR035985">
    <property type="entry name" value="Ubiquitin-activating_enz"/>
</dbReference>
<comment type="function">
    <text evidence="10">E1-like activating enzyme involved in the 2 ubiquitin-like systems required for autophagy.</text>
</comment>
<dbReference type="NCBIfam" id="TIGR01381">
    <property type="entry name" value="E1_like_apg7"/>
    <property type="match status" value="1"/>
</dbReference>
<protein>
    <recommendedName>
        <fullName evidence="3 10">Ubiquitin-like modifier-activating enzyme ATG7</fullName>
    </recommendedName>
    <alternativeName>
        <fullName evidence="10">Autophagy-related protein 7</fullName>
    </alternativeName>
</protein>
<keyword evidence="8 10" id="KW-0072">Autophagy</keyword>
<evidence type="ECO:0000259" key="12">
    <source>
        <dbReference type="Pfam" id="PF16420"/>
    </source>
</evidence>
<dbReference type="Gene3D" id="3.40.50.720">
    <property type="entry name" value="NAD(P)-binding Rossmann-like Domain"/>
    <property type="match status" value="1"/>
</dbReference>
<reference evidence="13 14" key="1">
    <citation type="submission" date="2019-01" db="EMBL/GenBank/DDBJ databases">
        <authorList>
            <person name="Sayadi A."/>
        </authorList>
    </citation>
    <scope>NUCLEOTIDE SEQUENCE [LARGE SCALE GENOMIC DNA]</scope>
</reference>
<dbReference type="Proteomes" id="UP000410492">
    <property type="component" value="Unassembled WGS sequence"/>
</dbReference>
<gene>
    <name evidence="13" type="ORF">CALMAC_LOCUS20161</name>
</gene>
<dbReference type="InterPro" id="IPR006285">
    <property type="entry name" value="Atg7"/>
</dbReference>
<dbReference type="Pfam" id="PF00899">
    <property type="entry name" value="ThiF"/>
    <property type="match status" value="1"/>
</dbReference>
<evidence type="ECO:0000313" key="14">
    <source>
        <dbReference type="Proteomes" id="UP000410492"/>
    </source>
</evidence>
<dbReference type="Gene3D" id="3.40.140.100">
    <property type="entry name" value="Ubiquitin-like modifier-activating enzyme ATG7 C-terminal domain"/>
    <property type="match status" value="1"/>
</dbReference>
<feature type="domain" description="THIF-type NAD/FAD binding fold" evidence="11">
    <location>
        <begin position="329"/>
        <end position="585"/>
    </location>
</feature>
<dbReference type="InterPro" id="IPR000594">
    <property type="entry name" value="ThiF_NAD_FAD-bd"/>
</dbReference>
<feature type="domain" description="Ubiquitin-like modifier-activating enzyme Atg7 N-terminal" evidence="12">
    <location>
        <begin position="5"/>
        <end position="311"/>
    </location>
</feature>
<evidence type="ECO:0000256" key="6">
    <source>
        <dbReference type="ARBA" id="ARBA00022786"/>
    </source>
</evidence>
<comment type="similarity">
    <text evidence="1 10">Belongs to the ATG7 family.</text>
</comment>
<comment type="subunit">
    <text evidence="2 10">Homodimer.</text>
</comment>
<dbReference type="SUPFAM" id="SSF69572">
    <property type="entry name" value="Activating enzymes of the ubiquitin-like proteins"/>
    <property type="match status" value="1"/>
</dbReference>
<dbReference type="GO" id="GO:0000407">
    <property type="term" value="C:phagophore assembly site"/>
    <property type="evidence" value="ECO:0007669"/>
    <property type="project" value="UniProtKB-SubCell"/>
</dbReference>
<comment type="subcellular location">
    <subcellularLocation>
        <location evidence="10">Cytoplasm</location>
    </subcellularLocation>
    <subcellularLocation>
        <location evidence="10">Preautophagosomal structure</location>
    </subcellularLocation>
</comment>
<dbReference type="GO" id="GO:0000422">
    <property type="term" value="P:autophagy of mitochondrion"/>
    <property type="evidence" value="ECO:0007669"/>
    <property type="project" value="TreeGrafter"/>
</dbReference>
<dbReference type="InterPro" id="IPR042522">
    <property type="entry name" value="Atg7_N_1"/>
</dbReference>
<dbReference type="InterPro" id="IPR045886">
    <property type="entry name" value="ThiF/MoeB/HesA"/>
</dbReference>
<name>A0A653DSV8_CALMS</name>
<dbReference type="EMBL" id="CAACVG010014502">
    <property type="protein sequence ID" value="VEN63299.1"/>
    <property type="molecule type" value="Genomic_DNA"/>
</dbReference>
<dbReference type="PANTHER" id="PTHR10953:SF3">
    <property type="entry name" value="UBIQUITIN-LIKE MODIFIER-ACTIVATING ENZYME ATG7"/>
    <property type="match status" value="1"/>
</dbReference>
<evidence type="ECO:0000256" key="9">
    <source>
        <dbReference type="PIRSR" id="PIRSR606285-1"/>
    </source>
</evidence>
<dbReference type="PANTHER" id="PTHR10953">
    <property type="entry name" value="UBIQUITIN-ACTIVATING ENZYME E1"/>
    <property type="match status" value="1"/>
</dbReference>
<dbReference type="Pfam" id="PF16420">
    <property type="entry name" value="ATG7_N"/>
    <property type="match status" value="1"/>
</dbReference>
<dbReference type="GO" id="GO:0015031">
    <property type="term" value="P:protein transport"/>
    <property type="evidence" value="ECO:0007669"/>
    <property type="project" value="UniProtKB-UniRule"/>
</dbReference>
<dbReference type="GO" id="GO:0006995">
    <property type="term" value="P:cellular response to nitrogen starvation"/>
    <property type="evidence" value="ECO:0007669"/>
    <property type="project" value="TreeGrafter"/>
</dbReference>
<evidence type="ECO:0000256" key="10">
    <source>
        <dbReference type="RuleBase" id="RU366022"/>
    </source>
</evidence>
<dbReference type="GO" id="GO:0000045">
    <property type="term" value="P:autophagosome assembly"/>
    <property type="evidence" value="ECO:0007669"/>
    <property type="project" value="TreeGrafter"/>
</dbReference>
<evidence type="ECO:0000256" key="4">
    <source>
        <dbReference type="ARBA" id="ARBA00022448"/>
    </source>
</evidence>
<evidence type="ECO:0000256" key="3">
    <source>
        <dbReference type="ARBA" id="ARBA00017647"/>
    </source>
</evidence>
<dbReference type="CDD" id="cd01486">
    <property type="entry name" value="Apg7"/>
    <property type="match status" value="1"/>
</dbReference>
<evidence type="ECO:0000313" key="13">
    <source>
        <dbReference type="EMBL" id="VEN63299.1"/>
    </source>
</evidence>
<dbReference type="FunFam" id="3.40.50.720:FF:000395">
    <property type="entry name" value="ubiquitin-like modifier-activating enzyme ATG7"/>
    <property type="match status" value="1"/>
</dbReference>
<dbReference type="GO" id="GO:0032446">
    <property type="term" value="P:protein modification by small protein conjugation"/>
    <property type="evidence" value="ECO:0007669"/>
    <property type="project" value="TreeGrafter"/>
</dbReference>
<evidence type="ECO:0000256" key="1">
    <source>
        <dbReference type="ARBA" id="ARBA00010931"/>
    </source>
</evidence>
<keyword evidence="14" id="KW-1185">Reference proteome</keyword>
<keyword evidence="5 10" id="KW-0963">Cytoplasm</keyword>
<feature type="active site" description="Glycyl thioester intermediate" evidence="9">
    <location>
        <position position="546"/>
    </location>
</feature>
<dbReference type="GO" id="GO:0019779">
    <property type="term" value="F:Atg8 activating enzyme activity"/>
    <property type="evidence" value="ECO:0007669"/>
    <property type="project" value="TreeGrafter"/>
</dbReference>
<dbReference type="GO" id="GO:0019778">
    <property type="term" value="F:Atg12 activating enzyme activity"/>
    <property type="evidence" value="ECO:0007669"/>
    <property type="project" value="TreeGrafter"/>
</dbReference>
<dbReference type="InterPro" id="IPR032197">
    <property type="entry name" value="Atg7_N"/>
</dbReference>
<dbReference type="AlphaFoldDB" id="A0A653DSV8"/>
<dbReference type="InterPro" id="IPR042523">
    <property type="entry name" value="Atg7_N_2"/>
</dbReference>
<dbReference type="Gene3D" id="3.40.140.70">
    <property type="entry name" value="Ubiquitin-like modifier-activating enzyme ATG7 N-terminal domain"/>
    <property type="match status" value="1"/>
</dbReference>
<sequence length="684" mass="77708">MSSNLSYVQISSCVNPSFWNKLSELKLDVYKLDVSQQRIWGYYTVINSLSCPITVMEVDSTSFNREFSAHNHLLPFQGWILNTNTIEQFKECDKAELINSEGQKLYQKIKDGDVFENTSLLNTFFVLSFADLKRFHYYYWFAFPVPRHVVVEKVHECDLENVFSLEEVETLNSAYMNLNHCQKAYFIVKKRFGKVLEVHTVASVLKTITSEDIDDYYFAFHNISYDRCAVGSIFRNYIAFILYYCDFLQNRTANFISFNLSRVGSQITCKKSIVYKLKLPTKTKDFYTSWVGWEKNERDKMGPKLANMKNTLDPSVIAENAVDLNLKLMKWNLLPSVDLEKIRKTKCLLLGAGTLGCSVARTLLGWGIREITFVDNSTVSFSNPVRQSLFTYQDSVDMKPKSKAAADNLKNIFPGVNSVGHQMTIPMPGHSVGESMLEQTKQSVEKLTQLIKEHDVIFLLLDSRESRWLPTLIASVENKILINAALGFDSYLVMRHGIHNKNYANEAARHPEGYKVIPGNNLACYFCCDVTAPGDSLKGRTLDQQCTVTRPGVSQIAGALAVELSISVLQHKHGVFAPAYYTTSQTVPTQELTVSDDSVLGLVPHSIRGFLSSFEHILPATEKYKNCVACSDLIIKEYKEKQMEFLLNVFNSSKHLEDVALLTELFKETDFGEVLEFSDEDFST</sequence>
<evidence type="ECO:0000256" key="5">
    <source>
        <dbReference type="ARBA" id="ARBA00022490"/>
    </source>
</evidence>
<evidence type="ECO:0000259" key="11">
    <source>
        <dbReference type="Pfam" id="PF00899"/>
    </source>
</evidence>
<proteinExistence type="inferred from homology"/>
<keyword evidence="4 10" id="KW-0813">Transport</keyword>